<name>A0A7E4W9Q5_PANRE</name>
<keyword evidence="1" id="KW-0732">Signal</keyword>
<reference evidence="3" key="2">
    <citation type="submission" date="2020-10" db="UniProtKB">
        <authorList>
            <consortium name="WormBaseParasite"/>
        </authorList>
    </citation>
    <scope>IDENTIFICATION</scope>
</reference>
<dbReference type="AlphaFoldDB" id="A0A7E4W9Q5"/>
<feature type="chain" id="PRO_5028832765" evidence="1">
    <location>
        <begin position="19"/>
        <end position="186"/>
    </location>
</feature>
<sequence>MLLPILVILALIVPLIESQVDSDDSCGPLKPEFMSMCLHPPDEKIKAETIAFCEAYVEMCPATISKLNLKKGSESKKYCKKHRERFRYVCPDPTRFGKYRIAAIEFCTRFSENCRGEEIPTEPEMFKIKESRHIYIKEHQYFCDLEDEWAKTYCFNPVILKIPKVQFVCYLYKIHCIDPQTQVIYG</sequence>
<proteinExistence type="predicted"/>
<organism evidence="2 3">
    <name type="scientific">Panagrellus redivivus</name>
    <name type="common">Microworm</name>
    <dbReference type="NCBI Taxonomy" id="6233"/>
    <lineage>
        <taxon>Eukaryota</taxon>
        <taxon>Metazoa</taxon>
        <taxon>Ecdysozoa</taxon>
        <taxon>Nematoda</taxon>
        <taxon>Chromadorea</taxon>
        <taxon>Rhabditida</taxon>
        <taxon>Tylenchina</taxon>
        <taxon>Panagrolaimomorpha</taxon>
        <taxon>Panagrolaimoidea</taxon>
        <taxon>Panagrolaimidae</taxon>
        <taxon>Panagrellus</taxon>
    </lineage>
</organism>
<protein>
    <submittedName>
        <fullName evidence="3">DUF19 domain-containing protein</fullName>
    </submittedName>
</protein>
<evidence type="ECO:0000313" key="3">
    <source>
        <dbReference type="WBParaSite" id="Pan_g870.t1"/>
    </source>
</evidence>
<evidence type="ECO:0000313" key="2">
    <source>
        <dbReference type="Proteomes" id="UP000492821"/>
    </source>
</evidence>
<accession>A0A7E4W9Q5</accession>
<evidence type="ECO:0000256" key="1">
    <source>
        <dbReference type="SAM" id="SignalP"/>
    </source>
</evidence>
<feature type="signal peptide" evidence="1">
    <location>
        <begin position="1"/>
        <end position="18"/>
    </location>
</feature>
<keyword evidence="2" id="KW-1185">Reference proteome</keyword>
<dbReference type="Proteomes" id="UP000492821">
    <property type="component" value="Unassembled WGS sequence"/>
</dbReference>
<dbReference type="WBParaSite" id="Pan_g870.t1">
    <property type="protein sequence ID" value="Pan_g870.t1"/>
    <property type="gene ID" value="Pan_g870"/>
</dbReference>
<reference evidence="2" key="1">
    <citation type="journal article" date="2013" name="Genetics">
        <title>The draft genome and transcriptome of Panagrellus redivivus are shaped by the harsh demands of a free-living lifestyle.</title>
        <authorList>
            <person name="Srinivasan J."/>
            <person name="Dillman A.R."/>
            <person name="Macchietto M.G."/>
            <person name="Heikkinen L."/>
            <person name="Lakso M."/>
            <person name="Fracchia K.M."/>
            <person name="Antoshechkin I."/>
            <person name="Mortazavi A."/>
            <person name="Wong G."/>
            <person name="Sternberg P.W."/>
        </authorList>
    </citation>
    <scope>NUCLEOTIDE SEQUENCE [LARGE SCALE GENOMIC DNA]</scope>
    <source>
        <strain evidence="2">MT8872</strain>
    </source>
</reference>